<gene>
    <name evidence="3" type="ORF">N425_06895</name>
</gene>
<dbReference type="Proteomes" id="UP000018837">
    <property type="component" value="Unassembled WGS sequence"/>
</dbReference>
<dbReference type="EMBL" id="AYUF01000425">
    <property type="protein sequence ID" value="ETK01924.1"/>
    <property type="molecule type" value="Genomic_DNA"/>
</dbReference>
<name>W2C3Y3_9BACT</name>
<feature type="transmembrane region" description="Helical" evidence="1">
    <location>
        <begin position="6"/>
        <end position="23"/>
    </location>
</feature>
<dbReference type="InterPro" id="IPR046216">
    <property type="entry name" value="DUF6249"/>
</dbReference>
<proteinExistence type="predicted"/>
<sequence>MHELVPIGVVGIVFYFTYKMIELPSRRREREMMIERMGRTNGTVPNLLSTDLPKRSFSGLRLGCLLIGVGLGLLVGLIINTALAHGGYSMNKWSEEQLFEVAYGAPVLIFGGLGLLCSYLLERRLSTDDKQRSERP</sequence>
<accession>W2C3Y3</accession>
<feature type="transmembrane region" description="Helical" evidence="1">
    <location>
        <begin position="103"/>
        <end position="121"/>
    </location>
</feature>
<dbReference type="Pfam" id="PF19762">
    <property type="entry name" value="DUF6249"/>
    <property type="match status" value="1"/>
</dbReference>
<reference evidence="3 4" key="1">
    <citation type="submission" date="2013-11" db="EMBL/GenBank/DDBJ databases">
        <title>Single cell genomics of uncultured Tannerella BU063 (oral taxon 286).</title>
        <authorList>
            <person name="Beall C.J."/>
            <person name="Campbell A.G."/>
            <person name="Griffen A.L."/>
            <person name="Podar M."/>
            <person name="Leys E.J."/>
        </authorList>
    </citation>
    <scope>NUCLEOTIDE SEQUENCE [LARGE SCALE GENOMIC DNA]</scope>
    <source>
        <strain evidence="3">Cell 2</strain>
    </source>
</reference>
<dbReference type="AlphaFoldDB" id="W2C3Y3"/>
<feature type="transmembrane region" description="Helical" evidence="1">
    <location>
        <begin position="62"/>
        <end position="83"/>
    </location>
</feature>
<keyword evidence="1" id="KW-0812">Transmembrane</keyword>
<evidence type="ECO:0000313" key="3">
    <source>
        <dbReference type="EMBL" id="ETK01924.1"/>
    </source>
</evidence>
<evidence type="ECO:0000313" key="4">
    <source>
        <dbReference type="Proteomes" id="UP000018837"/>
    </source>
</evidence>
<protein>
    <recommendedName>
        <fullName evidence="2">DUF6249 domain-containing protein</fullName>
    </recommendedName>
</protein>
<comment type="caution">
    <text evidence="3">The sequence shown here is derived from an EMBL/GenBank/DDBJ whole genome shotgun (WGS) entry which is preliminary data.</text>
</comment>
<feature type="domain" description="DUF6249" evidence="2">
    <location>
        <begin position="5"/>
        <end position="123"/>
    </location>
</feature>
<dbReference type="PATRIC" id="fig|1411148.3.peg.1041"/>
<evidence type="ECO:0000256" key="1">
    <source>
        <dbReference type="SAM" id="Phobius"/>
    </source>
</evidence>
<organism evidence="3 4">
    <name type="scientific">Tannerella sp. oral taxon BU063 isolate Cell 2</name>
    <dbReference type="NCBI Taxonomy" id="1411148"/>
    <lineage>
        <taxon>Bacteria</taxon>
        <taxon>Pseudomonadati</taxon>
        <taxon>Bacteroidota</taxon>
        <taxon>Bacteroidia</taxon>
        <taxon>Bacteroidales</taxon>
        <taxon>Tannerellaceae</taxon>
        <taxon>Tannerella</taxon>
    </lineage>
</organism>
<evidence type="ECO:0000259" key="2">
    <source>
        <dbReference type="Pfam" id="PF19762"/>
    </source>
</evidence>
<keyword evidence="1" id="KW-0472">Membrane</keyword>
<keyword evidence="1" id="KW-1133">Transmembrane helix</keyword>